<evidence type="ECO:0000313" key="7">
    <source>
        <dbReference type="Proteomes" id="UP001107961"/>
    </source>
</evidence>
<dbReference type="GO" id="GO:0016301">
    <property type="term" value="F:kinase activity"/>
    <property type="evidence" value="ECO:0007669"/>
    <property type="project" value="UniProtKB-KW"/>
</dbReference>
<dbReference type="GO" id="GO:0005975">
    <property type="term" value="P:carbohydrate metabolic process"/>
    <property type="evidence" value="ECO:0007669"/>
    <property type="project" value="InterPro"/>
</dbReference>
<dbReference type="CDD" id="cd07779">
    <property type="entry name" value="ASKHA_NBD_FGGY_YgcE-like"/>
    <property type="match status" value="1"/>
</dbReference>
<gene>
    <name evidence="6" type="ORF">LZG35_16355</name>
</gene>
<dbReference type="PANTHER" id="PTHR43095">
    <property type="entry name" value="SUGAR KINASE"/>
    <property type="match status" value="1"/>
</dbReference>
<dbReference type="Pfam" id="PF02782">
    <property type="entry name" value="FGGY_C"/>
    <property type="match status" value="1"/>
</dbReference>
<dbReference type="AlphaFoldDB" id="A0A9Q3ZI22"/>
<proteinExistence type="inferred from homology"/>
<dbReference type="Pfam" id="PF00370">
    <property type="entry name" value="FGGY_N"/>
    <property type="match status" value="1"/>
</dbReference>
<dbReference type="InterPro" id="IPR050406">
    <property type="entry name" value="FGGY_Carb_Kinase"/>
</dbReference>
<comment type="similarity">
    <text evidence="1">Belongs to the FGGY kinase family.</text>
</comment>
<evidence type="ECO:0000256" key="3">
    <source>
        <dbReference type="ARBA" id="ARBA00022777"/>
    </source>
</evidence>
<dbReference type="PANTHER" id="PTHR43095:SF5">
    <property type="entry name" value="XYLULOSE KINASE"/>
    <property type="match status" value="1"/>
</dbReference>
<evidence type="ECO:0000313" key="6">
    <source>
        <dbReference type="EMBL" id="MCE7510212.1"/>
    </source>
</evidence>
<dbReference type="PIRSF" id="PIRSF000538">
    <property type="entry name" value="GlpK"/>
    <property type="match status" value="1"/>
</dbReference>
<keyword evidence="3 6" id="KW-0418">Kinase</keyword>
<dbReference type="Gene3D" id="3.30.420.40">
    <property type="match status" value="2"/>
</dbReference>
<dbReference type="InterPro" id="IPR043129">
    <property type="entry name" value="ATPase_NBD"/>
</dbReference>
<dbReference type="InterPro" id="IPR000577">
    <property type="entry name" value="Carb_kinase_FGGY"/>
</dbReference>
<name>A0A9Q3ZI22_9GAMM</name>
<dbReference type="EMBL" id="JAJVKT010000021">
    <property type="protein sequence ID" value="MCE7510212.1"/>
    <property type="molecule type" value="Genomic_DNA"/>
</dbReference>
<dbReference type="InterPro" id="IPR018485">
    <property type="entry name" value="FGGY_C"/>
</dbReference>
<evidence type="ECO:0000256" key="1">
    <source>
        <dbReference type="ARBA" id="ARBA00009156"/>
    </source>
</evidence>
<feature type="domain" description="Carbohydrate kinase FGGY N-terminal" evidence="4">
    <location>
        <begin position="6"/>
        <end position="253"/>
    </location>
</feature>
<keyword evidence="2" id="KW-0808">Transferase</keyword>
<dbReference type="RefSeq" id="WP_233926027.1">
    <property type="nucleotide sequence ID" value="NZ_JAJVKT010000021.1"/>
</dbReference>
<reference evidence="6" key="1">
    <citation type="submission" date="2022-01" db="EMBL/GenBank/DDBJ databases">
        <authorList>
            <person name="Karlyshev A.V."/>
            <person name="Jaspars M."/>
        </authorList>
    </citation>
    <scope>NUCLEOTIDE SEQUENCE</scope>
    <source>
        <strain evidence="6">AGSA3-2</strain>
    </source>
</reference>
<feature type="domain" description="Carbohydrate kinase FGGY C-terminal" evidence="5">
    <location>
        <begin position="264"/>
        <end position="456"/>
    </location>
</feature>
<keyword evidence="7" id="KW-1185">Reference proteome</keyword>
<evidence type="ECO:0000259" key="4">
    <source>
        <dbReference type="Pfam" id="PF00370"/>
    </source>
</evidence>
<dbReference type="Proteomes" id="UP001107961">
    <property type="component" value="Unassembled WGS sequence"/>
</dbReference>
<organism evidence="6 7">
    <name type="scientific">Alloalcanivorax xenomutans</name>
    <dbReference type="NCBI Taxonomy" id="1094342"/>
    <lineage>
        <taxon>Bacteria</taxon>
        <taxon>Pseudomonadati</taxon>
        <taxon>Pseudomonadota</taxon>
        <taxon>Gammaproteobacteria</taxon>
        <taxon>Oceanospirillales</taxon>
        <taxon>Alcanivoracaceae</taxon>
        <taxon>Alloalcanivorax</taxon>
    </lineage>
</organism>
<evidence type="ECO:0000256" key="2">
    <source>
        <dbReference type="ARBA" id="ARBA00022679"/>
    </source>
</evidence>
<protein>
    <submittedName>
        <fullName evidence="6">FGGY-family carbohydrate kinase</fullName>
    </submittedName>
</protein>
<sequence>MSAPLLLALDQGTQSARALLFDARGQLVARARQPVEPYWSGPPGEAEQDAEHFWWGLGEACQALWRAHPQLKERVQAVALTTQRASVVCLDREYRPLRPAIIWLDRRRAADYPELPWYWRWGVALLGQGGTLRQFRGKAECNWLAEREPELWRRTEHFVLLSGFLTWKLCGVLKDCTASQVGYLPFDYRRRQWARPGDLKWQALRVRRKQLPELVPPGQPLGRISAEAEAHTGIPAGLPLIACGADKACEVLGSGALSPDIGHVSYGTTATFNTSNRRYVEPYPFVPAYGAAAPDYYTSEIIVQRGYWLVEWFKREFAAEEVQRAERQGVAAEALFDELLDQSPPGALGLMLQPFWNPGVRFPGPEAKGAILGFGDAHDRAHLYRAIVEGIAYALKDGQERLQKRNRSPVRELRVSGGGSQSDRILQITADIFDLPVVRPHTFETSGLGAAINAAVGTGLYPDHERAVAAMTHPGPRFEPRAGHRDTYQQLYHRVYRRIYPRLSGLYREIRAITGYPADL</sequence>
<comment type="caution">
    <text evidence="6">The sequence shown here is derived from an EMBL/GenBank/DDBJ whole genome shotgun (WGS) entry which is preliminary data.</text>
</comment>
<accession>A0A9Q3ZI22</accession>
<dbReference type="InterPro" id="IPR018484">
    <property type="entry name" value="FGGY_N"/>
</dbReference>
<dbReference type="SUPFAM" id="SSF53067">
    <property type="entry name" value="Actin-like ATPase domain"/>
    <property type="match status" value="2"/>
</dbReference>
<evidence type="ECO:0000259" key="5">
    <source>
        <dbReference type="Pfam" id="PF02782"/>
    </source>
</evidence>